<protein>
    <submittedName>
        <fullName evidence="1">Uncharacterized protein</fullName>
    </submittedName>
</protein>
<reference evidence="1 2" key="1">
    <citation type="submission" date="2019-03" db="EMBL/GenBank/DDBJ databases">
        <title>Single cell metagenomics reveals metabolic interactions within the superorganism composed of flagellate Streblomastix strix and complex community of Bacteroidetes bacteria on its surface.</title>
        <authorList>
            <person name="Treitli S.C."/>
            <person name="Kolisko M."/>
            <person name="Husnik F."/>
            <person name="Keeling P."/>
            <person name="Hampl V."/>
        </authorList>
    </citation>
    <scope>NUCLEOTIDE SEQUENCE [LARGE SCALE GENOMIC DNA]</scope>
    <source>
        <strain evidence="1">ST1C</strain>
    </source>
</reference>
<dbReference type="AlphaFoldDB" id="A0A5J4VVI1"/>
<name>A0A5J4VVI1_9EUKA</name>
<gene>
    <name evidence="1" type="ORF">EZS28_018023</name>
</gene>
<evidence type="ECO:0000313" key="1">
    <source>
        <dbReference type="EMBL" id="KAA6386450.1"/>
    </source>
</evidence>
<sequence>MVDRIDCLYSTKYGGTSSAYLKGSFQLGDENKITIFDNNGIIVVSQINEILYETILQGAIEMFEIDKTLVRLDVENFSNFSNEQQEIEKELMRRLSVTDSLTLVPKKGPRILNPTFTQNSMNTIASQSGESSEFDMNEH</sequence>
<proteinExistence type="predicted"/>
<dbReference type="EMBL" id="SNRW01004799">
    <property type="protein sequence ID" value="KAA6386450.1"/>
    <property type="molecule type" value="Genomic_DNA"/>
</dbReference>
<dbReference type="Proteomes" id="UP000324800">
    <property type="component" value="Unassembled WGS sequence"/>
</dbReference>
<organism evidence="1 2">
    <name type="scientific">Streblomastix strix</name>
    <dbReference type="NCBI Taxonomy" id="222440"/>
    <lineage>
        <taxon>Eukaryota</taxon>
        <taxon>Metamonada</taxon>
        <taxon>Preaxostyla</taxon>
        <taxon>Oxymonadida</taxon>
        <taxon>Streblomastigidae</taxon>
        <taxon>Streblomastix</taxon>
    </lineage>
</organism>
<accession>A0A5J4VVI1</accession>
<comment type="caution">
    <text evidence="1">The sequence shown here is derived from an EMBL/GenBank/DDBJ whole genome shotgun (WGS) entry which is preliminary data.</text>
</comment>
<evidence type="ECO:0000313" key="2">
    <source>
        <dbReference type="Proteomes" id="UP000324800"/>
    </source>
</evidence>